<feature type="signal peptide" evidence="3">
    <location>
        <begin position="1"/>
        <end position="19"/>
    </location>
</feature>
<organism evidence="5 6">
    <name type="scientific">Daphnia pulex</name>
    <name type="common">Water flea</name>
    <dbReference type="NCBI Taxonomy" id="6669"/>
    <lineage>
        <taxon>Eukaryota</taxon>
        <taxon>Metazoa</taxon>
        <taxon>Ecdysozoa</taxon>
        <taxon>Arthropoda</taxon>
        <taxon>Crustacea</taxon>
        <taxon>Branchiopoda</taxon>
        <taxon>Diplostraca</taxon>
        <taxon>Cladocera</taxon>
        <taxon>Anomopoda</taxon>
        <taxon>Daphniidae</taxon>
        <taxon>Daphnia</taxon>
    </lineage>
</organism>
<evidence type="ECO:0000256" key="2">
    <source>
        <dbReference type="SAM" id="Phobius"/>
    </source>
</evidence>
<dbReference type="HOGENOM" id="CLU_1262697_0_0_1"/>
<keyword evidence="6" id="KW-1185">Reference proteome</keyword>
<feature type="region of interest" description="Disordered" evidence="1">
    <location>
        <begin position="181"/>
        <end position="205"/>
    </location>
</feature>
<evidence type="ECO:0000256" key="1">
    <source>
        <dbReference type="SAM" id="MobiDB-lite"/>
    </source>
</evidence>
<evidence type="ECO:0000259" key="4">
    <source>
        <dbReference type="PROSITE" id="PS50835"/>
    </source>
</evidence>
<dbReference type="Proteomes" id="UP000000305">
    <property type="component" value="Unassembled WGS sequence"/>
</dbReference>
<feature type="chain" id="PRO_5003240613" description="Ig-like domain-containing protein" evidence="3">
    <location>
        <begin position="20"/>
        <end position="219"/>
    </location>
</feature>
<name>E9G484_DAPPU</name>
<evidence type="ECO:0000313" key="6">
    <source>
        <dbReference type="Proteomes" id="UP000000305"/>
    </source>
</evidence>
<dbReference type="InterPro" id="IPR007110">
    <property type="entry name" value="Ig-like_dom"/>
</dbReference>
<evidence type="ECO:0000313" key="5">
    <source>
        <dbReference type="EMBL" id="EFX85710.1"/>
    </source>
</evidence>
<reference evidence="5 6" key="1">
    <citation type="journal article" date="2011" name="Science">
        <title>The ecoresponsive genome of Daphnia pulex.</title>
        <authorList>
            <person name="Colbourne J.K."/>
            <person name="Pfrender M.E."/>
            <person name="Gilbert D."/>
            <person name="Thomas W.K."/>
            <person name="Tucker A."/>
            <person name="Oakley T.H."/>
            <person name="Tokishita S."/>
            <person name="Aerts A."/>
            <person name="Arnold G.J."/>
            <person name="Basu M.K."/>
            <person name="Bauer D.J."/>
            <person name="Caceres C.E."/>
            <person name="Carmel L."/>
            <person name="Casola C."/>
            <person name="Choi J.H."/>
            <person name="Detter J.C."/>
            <person name="Dong Q."/>
            <person name="Dusheyko S."/>
            <person name="Eads B.D."/>
            <person name="Frohlich T."/>
            <person name="Geiler-Samerotte K.A."/>
            <person name="Gerlach D."/>
            <person name="Hatcher P."/>
            <person name="Jogdeo S."/>
            <person name="Krijgsveld J."/>
            <person name="Kriventseva E.V."/>
            <person name="Kultz D."/>
            <person name="Laforsch C."/>
            <person name="Lindquist E."/>
            <person name="Lopez J."/>
            <person name="Manak J.R."/>
            <person name="Muller J."/>
            <person name="Pangilinan J."/>
            <person name="Patwardhan R.P."/>
            <person name="Pitluck S."/>
            <person name="Pritham E.J."/>
            <person name="Rechtsteiner A."/>
            <person name="Rho M."/>
            <person name="Rogozin I.B."/>
            <person name="Sakarya O."/>
            <person name="Salamov A."/>
            <person name="Schaack S."/>
            <person name="Shapiro H."/>
            <person name="Shiga Y."/>
            <person name="Skalitzky C."/>
            <person name="Smith Z."/>
            <person name="Souvorov A."/>
            <person name="Sung W."/>
            <person name="Tang Z."/>
            <person name="Tsuchiya D."/>
            <person name="Tu H."/>
            <person name="Vos H."/>
            <person name="Wang M."/>
            <person name="Wolf Y.I."/>
            <person name="Yamagata H."/>
            <person name="Yamada T."/>
            <person name="Ye Y."/>
            <person name="Shaw J.R."/>
            <person name="Andrews J."/>
            <person name="Crease T.J."/>
            <person name="Tang H."/>
            <person name="Lucas S.M."/>
            <person name="Robertson H.M."/>
            <person name="Bork P."/>
            <person name="Koonin E.V."/>
            <person name="Zdobnov E.M."/>
            <person name="Grigoriev I.V."/>
            <person name="Lynch M."/>
            <person name="Boore J.L."/>
        </authorList>
    </citation>
    <scope>NUCLEOTIDE SEQUENCE [LARGE SCALE GENOMIC DNA]</scope>
</reference>
<dbReference type="KEGG" id="dpx:DAPPUDRAFT_313431"/>
<dbReference type="InterPro" id="IPR036179">
    <property type="entry name" value="Ig-like_dom_sf"/>
</dbReference>
<sequence length="219" mass="24123">MAALHLLLIAFHLLLIVDGQLDQVDEEPTAVTLIPSDEIIFVGKGQILVLVCQIQGPAVKNCSWELNGVVRMLDNITIENRLVNTEHYGKCRIAMKVTPEDIGQWTCNILTDAVDARPKSATTKVSLVQGKPRTIAGLVTIVLIGVIIFATYVISFTLLKICRFDHERNFKGKKKKKKVSKKRLVSAVSRGSSRESSDQFEEDVVMTTNPAAAAAIDRP</sequence>
<dbReference type="OrthoDB" id="6362501at2759"/>
<dbReference type="SUPFAM" id="SSF48726">
    <property type="entry name" value="Immunoglobulin"/>
    <property type="match status" value="1"/>
</dbReference>
<proteinExistence type="predicted"/>
<keyword evidence="2" id="KW-1133">Transmembrane helix</keyword>
<evidence type="ECO:0000256" key="3">
    <source>
        <dbReference type="SAM" id="SignalP"/>
    </source>
</evidence>
<dbReference type="EMBL" id="GL732531">
    <property type="protein sequence ID" value="EFX85710.1"/>
    <property type="molecule type" value="Genomic_DNA"/>
</dbReference>
<feature type="domain" description="Ig-like" evidence="4">
    <location>
        <begin position="28"/>
        <end position="126"/>
    </location>
</feature>
<protein>
    <recommendedName>
        <fullName evidence="4">Ig-like domain-containing protein</fullName>
    </recommendedName>
</protein>
<dbReference type="AlphaFoldDB" id="E9G484"/>
<keyword evidence="3" id="KW-0732">Signal</keyword>
<accession>E9G484</accession>
<dbReference type="InParanoid" id="E9G484"/>
<dbReference type="PROSITE" id="PS50835">
    <property type="entry name" value="IG_LIKE"/>
    <property type="match status" value="1"/>
</dbReference>
<keyword evidence="2" id="KW-0812">Transmembrane</keyword>
<keyword evidence="2" id="KW-0472">Membrane</keyword>
<feature type="transmembrane region" description="Helical" evidence="2">
    <location>
        <begin position="135"/>
        <end position="159"/>
    </location>
</feature>
<gene>
    <name evidence="5" type="ORF">DAPPUDRAFT_313431</name>
</gene>